<dbReference type="EnsemblPlants" id="ORUFI12G12120.1">
    <property type="protein sequence ID" value="ORUFI12G12120.1"/>
    <property type="gene ID" value="ORUFI12G12120"/>
</dbReference>
<keyword evidence="2" id="KW-1185">Reference proteome</keyword>
<dbReference type="AlphaFoldDB" id="A0A0E0RGX8"/>
<sequence length="81" mass="8061">MLVMAEASHVTTSWETAASTAVVVAALSEAHRHHPRSGKRRIRSAATTLANAAAAVIDAAASLTDAAAPATLDVATVAGNG</sequence>
<dbReference type="Gramene" id="ORUFI12G12120.1">
    <property type="protein sequence ID" value="ORUFI12G12120.1"/>
    <property type="gene ID" value="ORUFI12G12120"/>
</dbReference>
<evidence type="ECO:0000313" key="1">
    <source>
        <dbReference type="EnsemblPlants" id="ORUFI12G12120.1"/>
    </source>
</evidence>
<organism evidence="1 2">
    <name type="scientific">Oryza rufipogon</name>
    <name type="common">Brownbeard rice</name>
    <name type="synonym">Asian wild rice</name>
    <dbReference type="NCBI Taxonomy" id="4529"/>
    <lineage>
        <taxon>Eukaryota</taxon>
        <taxon>Viridiplantae</taxon>
        <taxon>Streptophyta</taxon>
        <taxon>Embryophyta</taxon>
        <taxon>Tracheophyta</taxon>
        <taxon>Spermatophyta</taxon>
        <taxon>Magnoliopsida</taxon>
        <taxon>Liliopsida</taxon>
        <taxon>Poales</taxon>
        <taxon>Poaceae</taxon>
        <taxon>BOP clade</taxon>
        <taxon>Oryzoideae</taxon>
        <taxon>Oryzeae</taxon>
        <taxon>Oryzinae</taxon>
        <taxon>Oryza</taxon>
    </lineage>
</organism>
<accession>A0A0E0RGX8</accession>
<proteinExistence type="predicted"/>
<protein>
    <submittedName>
        <fullName evidence="1">Uncharacterized protein</fullName>
    </submittedName>
</protein>
<name>A0A0E0RGX8_ORYRU</name>
<reference evidence="1" key="2">
    <citation type="submission" date="2015-06" db="UniProtKB">
        <authorList>
            <consortium name="EnsemblPlants"/>
        </authorList>
    </citation>
    <scope>IDENTIFICATION</scope>
</reference>
<evidence type="ECO:0000313" key="2">
    <source>
        <dbReference type="Proteomes" id="UP000008022"/>
    </source>
</evidence>
<dbReference type="Proteomes" id="UP000008022">
    <property type="component" value="Unassembled WGS sequence"/>
</dbReference>
<dbReference type="HOGENOM" id="CLU_2578030_0_0_1"/>
<reference evidence="2" key="1">
    <citation type="submission" date="2013-06" db="EMBL/GenBank/DDBJ databases">
        <authorList>
            <person name="Zhao Q."/>
        </authorList>
    </citation>
    <scope>NUCLEOTIDE SEQUENCE</scope>
    <source>
        <strain evidence="2">cv. W1943</strain>
    </source>
</reference>